<accession>A0A4Q7CT02</accession>
<dbReference type="InterPro" id="IPR015020">
    <property type="entry name" value="Rv2525c-like_Glyco_Hydro-like"/>
</dbReference>
<dbReference type="InterPro" id="IPR017853">
    <property type="entry name" value="GH"/>
</dbReference>
<reference evidence="2 3" key="1">
    <citation type="submission" date="2019-02" db="EMBL/GenBank/DDBJ databases">
        <title>Pseudomonas spp from wheat grain.</title>
        <authorList>
            <person name="Cho G.-S."/>
            <person name="Franz C.M.A.P."/>
        </authorList>
    </citation>
    <scope>NUCLEOTIDE SEQUENCE [LARGE SCALE GENOMIC DNA]</scope>
    <source>
        <strain evidence="2 3">133NRW</strain>
    </source>
</reference>
<sequence length="368" mass="39148">MPAIAVNQRVVQGALSQVPYGHSIGTDNCSIGVGMIARMSDGSSWCAHFNCSLPGTLDQLAAIQAATFSTLSGALRSAPLSLDACTGGQLKGGTAAIWAGIQQYFNQAKNRSSTLTDIKTGCNGIYADRTKGVRCLGAAEHLSGHPAPSNSKATVPPPLQGFDTDSVLDEKMVLEFVSRHYGFCLRYLSHEDNANKGDLSADEALLIRQHGLGLMPVQHVRFYPWSPTGALGKEYGQYAVAHAQTVGIPHGVSVWMDLENVNIKSAAQAVIDYCNAWFLAVKDAGYSPGLYVGANSGLSGEQLYQLPFQAYWKSISSVPDIPGRGYQMVQSIPPKAVSSKLPIAIDSNCATTDNKGGYPQLWPALLPS</sequence>
<name>A0A4Q7CT02_9PSED</name>
<dbReference type="Pfam" id="PF08924">
    <property type="entry name" value="Rv2525c_GlyHyd-like"/>
    <property type="match status" value="1"/>
</dbReference>
<dbReference type="AlphaFoldDB" id="A0A4Q7CT02"/>
<dbReference type="Proteomes" id="UP000293369">
    <property type="component" value="Unassembled WGS sequence"/>
</dbReference>
<dbReference type="Gene3D" id="3.20.20.80">
    <property type="entry name" value="Glycosidases"/>
    <property type="match status" value="1"/>
</dbReference>
<dbReference type="SUPFAM" id="SSF51445">
    <property type="entry name" value="(Trans)glycosidases"/>
    <property type="match status" value="1"/>
</dbReference>
<dbReference type="EMBL" id="SGFE01000059">
    <property type="protein sequence ID" value="RZI29346.1"/>
    <property type="molecule type" value="Genomic_DNA"/>
</dbReference>
<dbReference type="RefSeq" id="WP_130138984.1">
    <property type="nucleotide sequence ID" value="NZ_SGFE01000059.1"/>
</dbReference>
<feature type="domain" description="Rv2525c-like glycoside hydrolase-like" evidence="1">
    <location>
        <begin position="178"/>
        <end position="313"/>
    </location>
</feature>
<protein>
    <submittedName>
        <fullName evidence="2">DUF1906 domain-containing protein</fullName>
    </submittedName>
</protein>
<evidence type="ECO:0000313" key="3">
    <source>
        <dbReference type="Proteomes" id="UP000293369"/>
    </source>
</evidence>
<organism evidence="2 3">
    <name type="scientific">Pseudomonas orientalis</name>
    <dbReference type="NCBI Taxonomy" id="76758"/>
    <lineage>
        <taxon>Bacteria</taxon>
        <taxon>Pseudomonadati</taxon>
        <taxon>Pseudomonadota</taxon>
        <taxon>Gammaproteobacteria</taxon>
        <taxon>Pseudomonadales</taxon>
        <taxon>Pseudomonadaceae</taxon>
        <taxon>Pseudomonas</taxon>
    </lineage>
</organism>
<evidence type="ECO:0000313" key="2">
    <source>
        <dbReference type="EMBL" id="RZI29346.1"/>
    </source>
</evidence>
<proteinExistence type="predicted"/>
<comment type="caution">
    <text evidence="2">The sequence shown here is derived from an EMBL/GenBank/DDBJ whole genome shotgun (WGS) entry which is preliminary data.</text>
</comment>
<gene>
    <name evidence="2" type="ORF">EUX57_23405</name>
</gene>
<evidence type="ECO:0000259" key="1">
    <source>
        <dbReference type="Pfam" id="PF08924"/>
    </source>
</evidence>